<comment type="caution">
    <text evidence="2">The sequence shown here is derived from an EMBL/GenBank/DDBJ whole genome shotgun (WGS) entry which is preliminary data.</text>
</comment>
<feature type="region of interest" description="Disordered" evidence="1">
    <location>
        <begin position="306"/>
        <end position="328"/>
    </location>
</feature>
<feature type="compositionally biased region" description="Low complexity" evidence="1">
    <location>
        <begin position="319"/>
        <end position="328"/>
    </location>
</feature>
<name>A0A6N9UVX4_9ACTN</name>
<evidence type="ECO:0008006" key="4">
    <source>
        <dbReference type="Google" id="ProtNLM"/>
    </source>
</evidence>
<dbReference type="EMBL" id="JAAGMB010000858">
    <property type="protein sequence ID" value="NEB21877.1"/>
    <property type="molecule type" value="Genomic_DNA"/>
</dbReference>
<protein>
    <recommendedName>
        <fullName evidence="4">LuxR family transcriptional regulator</fullName>
    </recommendedName>
</protein>
<feature type="non-terminal residue" evidence="2">
    <location>
        <position position="328"/>
    </location>
</feature>
<organism evidence="2 3">
    <name type="scientific">Streptomyces coelicoflavus</name>
    <dbReference type="NCBI Taxonomy" id="285562"/>
    <lineage>
        <taxon>Bacteria</taxon>
        <taxon>Bacillati</taxon>
        <taxon>Actinomycetota</taxon>
        <taxon>Actinomycetes</taxon>
        <taxon>Kitasatosporales</taxon>
        <taxon>Streptomycetaceae</taxon>
        <taxon>Streptomyces</taxon>
    </lineage>
</organism>
<sequence length="328" mass="34708">RYAPHTVVCGLLARGPLVLAIDDAHWCDEGTLRFIDELMRSSHHETLTVLLHLPRGVPTPAAAAFHELATRDYCTVVDPGSPRPAGTTAPASEDVAELARREPRLLAVARAAAALHSTEPDLVGALAGLPSQTADRLLEEAGTRGLLPGPLPAHGTRLLWDTLSESERQRWYAQAAEILNDAAAPVEQVADLLLEQSRLDRPWMRTVLREAAAASRHHRPAAAVAYLTRLHAADTEDASVRLDLAEALVDIDPSAARGHLAHLADAPSGTVDRPVREHTAGLLRLVALMLHESPDGPAALGTLLRRAASGGPDVPPAGPAARGTGTTA</sequence>
<accession>A0A6N9UVX4</accession>
<feature type="non-terminal residue" evidence="2">
    <location>
        <position position="1"/>
    </location>
</feature>
<keyword evidence="3" id="KW-1185">Reference proteome</keyword>
<evidence type="ECO:0000256" key="1">
    <source>
        <dbReference type="SAM" id="MobiDB-lite"/>
    </source>
</evidence>
<reference evidence="2 3" key="1">
    <citation type="submission" date="2020-01" db="EMBL/GenBank/DDBJ databases">
        <title>Insect and environment-associated Actinomycetes.</title>
        <authorList>
            <person name="Currrie C."/>
            <person name="Chevrette M."/>
            <person name="Carlson C."/>
            <person name="Stubbendieck R."/>
            <person name="Wendt-Pienkowski E."/>
        </authorList>
    </citation>
    <scope>NUCLEOTIDE SEQUENCE [LARGE SCALE GENOMIC DNA]</scope>
    <source>
        <strain evidence="2 3">SID14172</strain>
    </source>
</reference>
<proteinExistence type="predicted"/>
<evidence type="ECO:0000313" key="2">
    <source>
        <dbReference type="EMBL" id="NEB21877.1"/>
    </source>
</evidence>
<gene>
    <name evidence="2" type="ORF">G3I46_36190</name>
</gene>
<dbReference type="Proteomes" id="UP000469545">
    <property type="component" value="Unassembled WGS sequence"/>
</dbReference>
<evidence type="ECO:0000313" key="3">
    <source>
        <dbReference type="Proteomes" id="UP000469545"/>
    </source>
</evidence>
<dbReference type="AlphaFoldDB" id="A0A6N9UVX4"/>